<dbReference type="PANTHER" id="PTHR23193:SF23">
    <property type="entry name" value="NUCLEAR PORE COMPLEX PROTEIN NUP153"/>
    <property type="match status" value="1"/>
</dbReference>
<feature type="region of interest" description="Disordered" evidence="20">
    <location>
        <begin position="171"/>
        <end position="190"/>
    </location>
</feature>
<dbReference type="GO" id="GO:0006405">
    <property type="term" value="P:RNA export from nucleus"/>
    <property type="evidence" value="ECO:0007669"/>
    <property type="project" value="TreeGrafter"/>
</dbReference>
<dbReference type="SMART" id="SM00547">
    <property type="entry name" value="ZnF_RBZ"/>
    <property type="match status" value="4"/>
</dbReference>
<dbReference type="Proteomes" id="UP001107558">
    <property type="component" value="Chromosome 1"/>
</dbReference>
<evidence type="ECO:0000256" key="13">
    <source>
        <dbReference type="ARBA" id="ARBA00023136"/>
    </source>
</evidence>
<proteinExistence type="inferred from homology"/>
<reference evidence="22" key="1">
    <citation type="submission" date="2021-03" db="EMBL/GenBank/DDBJ databases">
        <title>Chromosome level genome of the anhydrobiotic midge Polypedilum vanderplanki.</title>
        <authorList>
            <person name="Yoshida Y."/>
            <person name="Kikawada T."/>
            <person name="Gusev O."/>
        </authorList>
    </citation>
    <scope>NUCLEOTIDE SEQUENCE</scope>
    <source>
        <strain evidence="22">NIAS01</strain>
        <tissue evidence="22">Whole body or cell culture</tissue>
    </source>
</reference>
<keyword evidence="6 19" id="KW-0863">Zinc-finger</keyword>
<keyword evidence="13" id="KW-0472">Membrane</keyword>
<feature type="compositionally biased region" description="Basic and acidic residues" evidence="20">
    <location>
        <begin position="890"/>
        <end position="912"/>
    </location>
</feature>
<comment type="cofactor">
    <cofactor evidence="1">
        <name>Zn(2+)</name>
        <dbReference type="ChEBI" id="CHEBI:29105"/>
    </cofactor>
</comment>
<feature type="region of interest" description="Disordered" evidence="20">
    <location>
        <begin position="78"/>
        <end position="125"/>
    </location>
</feature>
<evidence type="ECO:0000259" key="21">
    <source>
        <dbReference type="PROSITE" id="PS50199"/>
    </source>
</evidence>
<protein>
    <recommendedName>
        <fullName evidence="16">Nuclear pore complex protein Nup153</fullName>
    </recommendedName>
    <alternativeName>
        <fullName evidence="18">153 kDa nucleoporin</fullName>
    </alternativeName>
    <alternativeName>
        <fullName evidence="17">Nucleoporin Nup153</fullName>
    </alternativeName>
</protein>
<evidence type="ECO:0000313" key="23">
    <source>
        <dbReference type="Proteomes" id="UP001107558"/>
    </source>
</evidence>
<feature type="compositionally biased region" description="Polar residues" evidence="20">
    <location>
        <begin position="334"/>
        <end position="364"/>
    </location>
</feature>
<evidence type="ECO:0000256" key="17">
    <source>
        <dbReference type="ARBA" id="ARBA00078197"/>
    </source>
</evidence>
<evidence type="ECO:0000256" key="7">
    <source>
        <dbReference type="ARBA" id="ARBA00022816"/>
    </source>
</evidence>
<keyword evidence="5" id="KW-0479">Metal-binding</keyword>
<dbReference type="GO" id="GO:0006606">
    <property type="term" value="P:protein import into nucleus"/>
    <property type="evidence" value="ECO:0007669"/>
    <property type="project" value="TreeGrafter"/>
</dbReference>
<dbReference type="Gene3D" id="4.10.1060.10">
    <property type="entry name" value="Zinc finger, RanBP2-type"/>
    <property type="match status" value="4"/>
</dbReference>
<keyword evidence="9" id="KW-0653">Protein transport</keyword>
<dbReference type="SUPFAM" id="SSF90209">
    <property type="entry name" value="Ran binding protein zinc finger-like"/>
    <property type="match status" value="3"/>
</dbReference>
<dbReference type="GO" id="GO:0051028">
    <property type="term" value="P:mRNA transport"/>
    <property type="evidence" value="ECO:0007669"/>
    <property type="project" value="UniProtKB-KW"/>
</dbReference>
<keyword evidence="8" id="KW-0862">Zinc</keyword>
<keyword evidence="4" id="KW-0813">Transport</keyword>
<feature type="region of interest" description="Disordered" evidence="20">
    <location>
        <begin position="880"/>
        <end position="919"/>
    </location>
</feature>
<evidence type="ECO:0000256" key="9">
    <source>
        <dbReference type="ARBA" id="ARBA00022927"/>
    </source>
</evidence>
<dbReference type="GO" id="GO:0031965">
    <property type="term" value="C:nuclear membrane"/>
    <property type="evidence" value="ECO:0007669"/>
    <property type="project" value="UniProtKB-SubCell"/>
</dbReference>
<comment type="similarity">
    <text evidence="15">Belongs to the NUP153 family.</text>
</comment>
<evidence type="ECO:0000256" key="2">
    <source>
        <dbReference type="ARBA" id="ARBA00004126"/>
    </source>
</evidence>
<feature type="compositionally biased region" description="Low complexity" evidence="20">
    <location>
        <begin position="242"/>
        <end position="255"/>
    </location>
</feature>
<evidence type="ECO:0000256" key="19">
    <source>
        <dbReference type="PROSITE-ProRule" id="PRU00322"/>
    </source>
</evidence>
<keyword evidence="23" id="KW-1185">Reference proteome</keyword>
<keyword evidence="10" id="KW-0811">Translocation</keyword>
<evidence type="ECO:0000313" key="22">
    <source>
        <dbReference type="EMBL" id="KAG5681163.1"/>
    </source>
</evidence>
<name>A0A9J6CHC0_POLVA</name>
<dbReference type="EMBL" id="JADBJN010000001">
    <property type="protein sequence ID" value="KAG5681163.1"/>
    <property type="molecule type" value="Genomic_DNA"/>
</dbReference>
<dbReference type="GO" id="GO:0008139">
    <property type="term" value="F:nuclear localization sequence binding"/>
    <property type="evidence" value="ECO:0007669"/>
    <property type="project" value="TreeGrafter"/>
</dbReference>
<evidence type="ECO:0000256" key="3">
    <source>
        <dbReference type="ARBA" id="ARBA00004567"/>
    </source>
</evidence>
<evidence type="ECO:0000256" key="4">
    <source>
        <dbReference type="ARBA" id="ARBA00022448"/>
    </source>
</evidence>
<gene>
    <name evidence="22" type="ORF">PVAND_010623</name>
</gene>
<dbReference type="InterPro" id="IPR036443">
    <property type="entry name" value="Znf_RanBP2_sf"/>
</dbReference>
<feature type="compositionally biased region" description="Polar residues" evidence="20">
    <location>
        <begin position="880"/>
        <end position="889"/>
    </location>
</feature>
<evidence type="ECO:0000256" key="5">
    <source>
        <dbReference type="ARBA" id="ARBA00022723"/>
    </source>
</evidence>
<evidence type="ECO:0000256" key="18">
    <source>
        <dbReference type="ARBA" id="ARBA00079437"/>
    </source>
</evidence>
<sequence length="1433" mass="155042">MRKSADAIDEIKEIKNISGRRSIREGVDNYIYDETLLNRKKAINNNEDRSISEPPQSRYNNHTVSDSVRLKTIREKMDDDNNQCSSDEDLSKSNSQLNGSDLDLEIPESASQTPTPTPLNQLMGGNARRINSETNLNDSKRRLTGFMGNKSKRFCASTSELSFSSHLETNKSLFSPKNNRGSRSGSLYGSNMSLNSSNNSRLFMVNSPFYNGKTTFGGASAYPRKDINQHKILRNPIQMRPSSSLSNSSNTSTKSEGAAGYNMPESNAAKRILEIMTQFSGPLKETRNMGNNINSMMKIPGLVQNRKRFGEEDLQLNRSIALSRPSAPYARSIGGTQTAAPPKNTPESIASSLLNTSSPSPQIPTMSQLLKMKRLQNYTERAREIANRSENFLNQVHEYKLPSSNDDFESKRGGSTMENNSSSSSLLKMKNNITKNLLRNDKTVFDQPPEPLNLPNIQLPELKSYPKFDIKLPVTTTESNANSYSKNKSIETPSMEMSTISSHNVNTNEKTSSLKSISTTNRDNFKFSMPIIFDSDSETVDTSRIITNDKFIFSKPINIKEIENVNTTNVHFDIKSQQSTVKDDLFKNLVAKQNSQWECSSCLSRNDNEKTKCLCCDTVRQSNNSTTTLKPKETSPIVTTQPDDLFKKLAAQQKKSQWECDACMTKNDLDKEKCLCCETPKPGNKPAASTNSSLLSTTSSSTLGFKFGMPSTVETTTKPIASDDLFKSLAAQQKKSQWECDACMTKNDLDKEKCVCCETPKPGSSSTSNKSLSSSFSFGIKPAAIETSAKFSFGMPATTTSNNTTSSPDPGFKKILEKQNANWECSACMTRNEQSQSKCICCEQVKPGSSGNQASFSFASKKVSSIVSLPTPSEVKFSFGMQSAQTDSSTVEKKNNDQGEVNKEQKKDEVDKPVSTGFSFGSSPAGFKFGSNTNTTETKPAYSESNTTASFTFKAPANNIASTSFTLPAPKAEENKELTENKEENKPLKSCFGSSVPEVKTQEKKVSFDIDTNKEIAKSTERPGGFSFSPSTTSVSTSVASSLFGNASTTIASSNNGITFGIPSLTKPAEETKSTENTASKPSVSAGGFQFLASLPVSNTSSAGFTFGAKTSETSSTTTSIPSTQTTNFSFGTPKIANNDVSKTTTFGSIAATSTSSTTFSTFSPAIVSAPAPVFGSSSTFVFGNAKKDENTVPAQSSGGFSFTAKLPSSNMVFGNQNTTPSITPVFGSTNSMPTFGSNINSTPLTNNNESAFGSKMNSFGSIQTSTPALNQSQKRSFDFGNAVSAPTEGSQSKKFDFGSQQSQTNSAPFTFNAQPETKPAYSFSAAPAFNFTANSNTGNINAGNNTQENLFQFGANNSSTTQGIFAFGGNTQQPPQQQPIQPVLPTPSIMNFGATVPNVAIGGLTAAFNPGTGGASPQRKILRANRRNVTRR</sequence>
<feature type="domain" description="RanBP2-type" evidence="21">
    <location>
        <begin position="818"/>
        <end position="848"/>
    </location>
</feature>
<accession>A0A9J6CHC0</accession>
<evidence type="ECO:0000256" key="12">
    <source>
        <dbReference type="ARBA" id="ARBA00023132"/>
    </source>
</evidence>
<feature type="region of interest" description="Disordered" evidence="20">
    <location>
        <begin position="234"/>
        <end position="262"/>
    </location>
</feature>
<dbReference type="PANTHER" id="PTHR23193">
    <property type="entry name" value="NUCLEAR PORE COMPLEX PROTEIN NUP"/>
    <property type="match status" value="1"/>
</dbReference>
<evidence type="ECO:0000256" key="10">
    <source>
        <dbReference type="ARBA" id="ARBA00023010"/>
    </source>
</evidence>
<dbReference type="GO" id="GO:0017056">
    <property type="term" value="F:structural constituent of nuclear pore"/>
    <property type="evidence" value="ECO:0007669"/>
    <property type="project" value="TreeGrafter"/>
</dbReference>
<evidence type="ECO:0000256" key="8">
    <source>
        <dbReference type="ARBA" id="ARBA00022833"/>
    </source>
</evidence>
<dbReference type="Pfam" id="PF00641">
    <property type="entry name" value="Zn_ribbon_RanBP"/>
    <property type="match status" value="2"/>
</dbReference>
<evidence type="ECO:0000256" key="14">
    <source>
        <dbReference type="ARBA" id="ARBA00023242"/>
    </source>
</evidence>
<feature type="domain" description="RanBP2-type" evidence="21">
    <location>
        <begin position="734"/>
        <end position="763"/>
    </location>
</feature>
<keyword evidence="7" id="KW-0509">mRNA transport</keyword>
<evidence type="ECO:0000256" key="1">
    <source>
        <dbReference type="ARBA" id="ARBA00001947"/>
    </source>
</evidence>
<organism evidence="22 23">
    <name type="scientific">Polypedilum vanderplanki</name>
    <name type="common">Sleeping chironomid midge</name>
    <dbReference type="NCBI Taxonomy" id="319348"/>
    <lineage>
        <taxon>Eukaryota</taxon>
        <taxon>Metazoa</taxon>
        <taxon>Ecdysozoa</taxon>
        <taxon>Arthropoda</taxon>
        <taxon>Hexapoda</taxon>
        <taxon>Insecta</taxon>
        <taxon>Pterygota</taxon>
        <taxon>Neoptera</taxon>
        <taxon>Endopterygota</taxon>
        <taxon>Diptera</taxon>
        <taxon>Nematocera</taxon>
        <taxon>Chironomoidea</taxon>
        <taxon>Chironomidae</taxon>
        <taxon>Chironominae</taxon>
        <taxon>Polypedilum</taxon>
        <taxon>Polypedilum</taxon>
    </lineage>
</organism>
<evidence type="ECO:0000256" key="20">
    <source>
        <dbReference type="SAM" id="MobiDB-lite"/>
    </source>
</evidence>
<feature type="region of interest" description="Disordered" evidence="20">
    <location>
        <begin position="1057"/>
        <end position="1082"/>
    </location>
</feature>
<keyword evidence="14" id="KW-0539">Nucleus</keyword>
<dbReference type="GO" id="GO:0003677">
    <property type="term" value="F:DNA binding"/>
    <property type="evidence" value="ECO:0007669"/>
    <property type="project" value="UniProtKB-KW"/>
</dbReference>
<dbReference type="PROSITE" id="PS01358">
    <property type="entry name" value="ZF_RANBP2_1"/>
    <property type="match status" value="4"/>
</dbReference>
<evidence type="ECO:0000256" key="11">
    <source>
        <dbReference type="ARBA" id="ARBA00023125"/>
    </source>
</evidence>
<dbReference type="PROSITE" id="PS50199">
    <property type="entry name" value="ZF_RANBP2_2"/>
    <property type="match status" value="4"/>
</dbReference>
<feature type="region of interest" description="Disordered" evidence="20">
    <location>
        <begin position="327"/>
        <end position="364"/>
    </location>
</feature>
<feature type="region of interest" description="Disordered" evidence="20">
    <location>
        <begin position="1282"/>
        <end position="1305"/>
    </location>
</feature>
<dbReference type="GO" id="GO:0005643">
    <property type="term" value="C:nuclear pore"/>
    <property type="evidence" value="ECO:0007669"/>
    <property type="project" value="UniProtKB-SubCell"/>
</dbReference>
<dbReference type="OrthoDB" id="79830at2759"/>
<comment type="subcellular location">
    <subcellularLocation>
        <location evidence="2">Nucleus membrane</location>
    </subcellularLocation>
    <subcellularLocation>
        <location evidence="3">Nucleus</location>
        <location evidence="3">Nuclear pore complex</location>
    </subcellularLocation>
</comment>
<keyword evidence="12" id="KW-0906">Nuclear pore complex</keyword>
<feature type="compositionally biased region" description="Polar residues" evidence="20">
    <location>
        <begin position="171"/>
        <end position="183"/>
    </location>
</feature>
<feature type="compositionally biased region" description="Polar residues" evidence="20">
    <location>
        <begin position="109"/>
        <end position="120"/>
    </location>
</feature>
<evidence type="ECO:0000256" key="16">
    <source>
        <dbReference type="ARBA" id="ARBA00068609"/>
    </source>
</evidence>
<feature type="domain" description="RanBP2-type" evidence="21">
    <location>
        <begin position="592"/>
        <end position="622"/>
    </location>
</feature>
<feature type="domain" description="RanBP2-type" evidence="21">
    <location>
        <begin position="654"/>
        <end position="683"/>
    </location>
</feature>
<evidence type="ECO:0000256" key="6">
    <source>
        <dbReference type="ARBA" id="ARBA00022771"/>
    </source>
</evidence>
<feature type="region of interest" description="Disordered" evidence="20">
    <location>
        <begin position="402"/>
        <end position="424"/>
    </location>
</feature>
<dbReference type="GO" id="GO:0008270">
    <property type="term" value="F:zinc ion binding"/>
    <property type="evidence" value="ECO:0007669"/>
    <property type="project" value="UniProtKB-KW"/>
</dbReference>
<keyword evidence="11" id="KW-0238">DNA-binding</keyword>
<evidence type="ECO:0000256" key="15">
    <source>
        <dbReference type="ARBA" id="ARBA00060842"/>
    </source>
</evidence>
<dbReference type="InterPro" id="IPR001876">
    <property type="entry name" value="Znf_RanBP2"/>
</dbReference>
<comment type="caution">
    <text evidence="22">The sequence shown here is derived from an EMBL/GenBank/DDBJ whole genome shotgun (WGS) entry which is preliminary data.</text>
</comment>
<dbReference type="InterPro" id="IPR026054">
    <property type="entry name" value="Nucleoporin"/>
</dbReference>